<reference evidence="8 9" key="1">
    <citation type="submission" date="2019-03" db="EMBL/GenBank/DDBJ databases">
        <title>Metabolic potential of uncultured bacteria and archaea associated with petroleum seepage in deep-sea sediments.</title>
        <authorList>
            <person name="Dong X."/>
            <person name="Hubert C."/>
        </authorList>
    </citation>
    <scope>NUCLEOTIDE SEQUENCE [LARGE SCALE GENOMIC DNA]</scope>
    <source>
        <strain evidence="8">E44_bin18</strain>
    </source>
</reference>
<protein>
    <recommendedName>
        <fullName evidence="6">Histidinol-phosphate aminotransferase</fullName>
        <ecNumber evidence="6">2.6.1.9</ecNumber>
    </recommendedName>
    <alternativeName>
        <fullName evidence="6">Imidazole acetol-phosphate transaminase</fullName>
    </alternativeName>
</protein>
<dbReference type="AlphaFoldDB" id="A0A523UY58"/>
<dbReference type="PANTHER" id="PTHR43643:SF3">
    <property type="entry name" value="HISTIDINOL-PHOSPHATE AMINOTRANSFERASE"/>
    <property type="match status" value="1"/>
</dbReference>
<evidence type="ECO:0000256" key="3">
    <source>
        <dbReference type="ARBA" id="ARBA00022576"/>
    </source>
</evidence>
<evidence type="ECO:0000256" key="6">
    <source>
        <dbReference type="HAMAP-Rule" id="MF_01023"/>
    </source>
</evidence>
<dbReference type="PANTHER" id="PTHR43643">
    <property type="entry name" value="HISTIDINOL-PHOSPHATE AMINOTRANSFERASE 2"/>
    <property type="match status" value="1"/>
</dbReference>
<comment type="caution">
    <text evidence="8">The sequence shown here is derived from an EMBL/GenBank/DDBJ whole genome shotgun (WGS) entry which is preliminary data.</text>
</comment>
<dbReference type="InterPro" id="IPR050106">
    <property type="entry name" value="HistidinolP_aminotransfase"/>
</dbReference>
<gene>
    <name evidence="6" type="primary">hisC</name>
    <name evidence="8" type="ORF">E3J62_01440</name>
</gene>
<accession>A0A523UY58</accession>
<comment type="catalytic activity">
    <reaction evidence="6">
        <text>L-histidinol phosphate + 2-oxoglutarate = 3-(imidazol-4-yl)-2-oxopropyl phosphate + L-glutamate</text>
        <dbReference type="Rhea" id="RHEA:23744"/>
        <dbReference type="ChEBI" id="CHEBI:16810"/>
        <dbReference type="ChEBI" id="CHEBI:29985"/>
        <dbReference type="ChEBI" id="CHEBI:57766"/>
        <dbReference type="ChEBI" id="CHEBI:57980"/>
        <dbReference type="EC" id="2.6.1.9"/>
    </reaction>
</comment>
<feature type="domain" description="Aminotransferase class I/classII large" evidence="7">
    <location>
        <begin position="33"/>
        <end position="359"/>
    </location>
</feature>
<evidence type="ECO:0000256" key="4">
    <source>
        <dbReference type="ARBA" id="ARBA00022679"/>
    </source>
</evidence>
<dbReference type="CDD" id="cd00609">
    <property type="entry name" value="AAT_like"/>
    <property type="match status" value="1"/>
</dbReference>
<sequence length="365" mass="40932">MESLVRPNVSKLARYKPGKPIEEVRRELGLKGDVIKLASNENPLGTSPKALAAIREYLADVYLYPDDWGFALRRRLSSDHAVSENQIVLGAGSCELIEMTVLTFAGPEDEVISSKYGFAIFAKATQVVGAKNVIVPARNDLGHDLNAMAMAVTDNTKLIFIANPNNPTGTMSTREEVEALMNMVPERVIVVFDEAYYDFVRRDDYPESMDYLRAGRNVIIYRTFSKIYGLAGMRIGYAIAEPELAEGMNQARKPFNTTRLSQIAALAALDDDKHLKKTVETNRESREYLYGELTKLGLKFYPSEANFVLVDLQRNAQDVFQELLREGVVVRPLQGYDLPDHIRVSIGKREHIKICVEALRKVLGL</sequence>
<dbReference type="NCBIfam" id="TIGR01141">
    <property type="entry name" value="hisC"/>
    <property type="match status" value="1"/>
</dbReference>
<dbReference type="InterPro" id="IPR004839">
    <property type="entry name" value="Aminotransferase_I/II_large"/>
</dbReference>
<dbReference type="HAMAP" id="MF_01023">
    <property type="entry name" value="HisC_aminotrans_2"/>
    <property type="match status" value="1"/>
</dbReference>
<dbReference type="EC" id="2.6.1.9" evidence="6"/>
<dbReference type="GO" id="GO:0000105">
    <property type="term" value="P:L-histidine biosynthetic process"/>
    <property type="evidence" value="ECO:0007669"/>
    <property type="project" value="UniProtKB-UniRule"/>
</dbReference>
<feature type="modified residue" description="N6-(pyridoxal phosphate)lysine" evidence="6">
    <location>
        <position position="226"/>
    </location>
</feature>
<keyword evidence="5 6" id="KW-0663">Pyridoxal phosphate</keyword>
<evidence type="ECO:0000256" key="5">
    <source>
        <dbReference type="ARBA" id="ARBA00022898"/>
    </source>
</evidence>
<keyword evidence="6" id="KW-0028">Amino-acid biosynthesis</keyword>
<evidence type="ECO:0000313" key="8">
    <source>
        <dbReference type="EMBL" id="TET47465.1"/>
    </source>
</evidence>
<dbReference type="InterPro" id="IPR015421">
    <property type="entry name" value="PyrdxlP-dep_Trfase_major"/>
</dbReference>
<dbReference type="GO" id="GO:0030170">
    <property type="term" value="F:pyridoxal phosphate binding"/>
    <property type="evidence" value="ECO:0007669"/>
    <property type="project" value="InterPro"/>
</dbReference>
<dbReference type="InterPro" id="IPR015422">
    <property type="entry name" value="PyrdxlP-dep_Trfase_small"/>
</dbReference>
<dbReference type="UniPathway" id="UPA00031">
    <property type="reaction ID" value="UER00012"/>
</dbReference>
<evidence type="ECO:0000256" key="2">
    <source>
        <dbReference type="ARBA" id="ARBA00011738"/>
    </source>
</evidence>
<name>A0A523UY58_UNCT6</name>
<keyword evidence="6" id="KW-0368">Histidine biosynthesis</keyword>
<comment type="cofactor">
    <cofactor evidence="1 6">
        <name>pyridoxal 5'-phosphate</name>
        <dbReference type="ChEBI" id="CHEBI:597326"/>
    </cofactor>
</comment>
<keyword evidence="3 6" id="KW-0032">Aminotransferase</keyword>
<dbReference type="InterPro" id="IPR005861">
    <property type="entry name" value="HisP_aminotrans"/>
</dbReference>
<dbReference type="Proteomes" id="UP000315525">
    <property type="component" value="Unassembled WGS sequence"/>
</dbReference>
<organism evidence="8 9">
    <name type="scientific">candidate division TA06 bacterium</name>
    <dbReference type="NCBI Taxonomy" id="2250710"/>
    <lineage>
        <taxon>Bacteria</taxon>
        <taxon>Bacteria division TA06</taxon>
    </lineage>
</organism>
<dbReference type="InterPro" id="IPR015424">
    <property type="entry name" value="PyrdxlP-dep_Trfase"/>
</dbReference>
<evidence type="ECO:0000313" key="9">
    <source>
        <dbReference type="Proteomes" id="UP000315525"/>
    </source>
</evidence>
<comment type="subunit">
    <text evidence="2 6">Homodimer.</text>
</comment>
<dbReference type="Pfam" id="PF00155">
    <property type="entry name" value="Aminotran_1_2"/>
    <property type="match status" value="1"/>
</dbReference>
<evidence type="ECO:0000256" key="1">
    <source>
        <dbReference type="ARBA" id="ARBA00001933"/>
    </source>
</evidence>
<dbReference type="GO" id="GO:0004400">
    <property type="term" value="F:histidinol-phosphate transaminase activity"/>
    <property type="evidence" value="ECO:0007669"/>
    <property type="project" value="UniProtKB-UniRule"/>
</dbReference>
<dbReference type="SUPFAM" id="SSF53383">
    <property type="entry name" value="PLP-dependent transferases"/>
    <property type="match status" value="1"/>
</dbReference>
<proteinExistence type="inferred from homology"/>
<keyword evidence="4 6" id="KW-0808">Transferase</keyword>
<evidence type="ECO:0000259" key="7">
    <source>
        <dbReference type="Pfam" id="PF00155"/>
    </source>
</evidence>
<dbReference type="Gene3D" id="3.40.640.10">
    <property type="entry name" value="Type I PLP-dependent aspartate aminotransferase-like (Major domain)"/>
    <property type="match status" value="1"/>
</dbReference>
<dbReference type="Gene3D" id="3.90.1150.10">
    <property type="entry name" value="Aspartate Aminotransferase, domain 1"/>
    <property type="match status" value="1"/>
</dbReference>
<comment type="pathway">
    <text evidence="6">Amino-acid biosynthesis; L-histidine biosynthesis; L-histidine from 5-phospho-alpha-D-ribose 1-diphosphate: step 7/9.</text>
</comment>
<comment type="similarity">
    <text evidence="6">Belongs to the class-II pyridoxal-phosphate-dependent aminotransferase family. Histidinol-phosphate aminotransferase subfamily.</text>
</comment>
<dbReference type="EMBL" id="SOJN01000020">
    <property type="protein sequence ID" value="TET47465.1"/>
    <property type="molecule type" value="Genomic_DNA"/>
</dbReference>